<evidence type="ECO:0000256" key="4">
    <source>
        <dbReference type="SAM" id="Coils"/>
    </source>
</evidence>
<reference evidence="6 7" key="1">
    <citation type="submission" date="2020-07" db="EMBL/GenBank/DDBJ databases">
        <title>Pusillimonas sp. nov., isolated from poultry manure in Taiwan.</title>
        <authorList>
            <person name="Lin S.-Y."/>
            <person name="Tang Y.-S."/>
            <person name="Young C.-C."/>
        </authorList>
    </citation>
    <scope>NUCLEOTIDE SEQUENCE [LARGE SCALE GENOMIC DNA]</scope>
    <source>
        <strain evidence="6 7">CC-YST705</strain>
    </source>
</reference>
<dbReference type="SMART" id="SM00345">
    <property type="entry name" value="HTH_GNTR"/>
    <property type="match status" value="1"/>
</dbReference>
<dbReference type="SUPFAM" id="SSF46785">
    <property type="entry name" value="Winged helix' DNA-binding domain"/>
    <property type="match status" value="1"/>
</dbReference>
<keyword evidence="7" id="KW-1185">Reference proteome</keyword>
<evidence type="ECO:0000256" key="1">
    <source>
        <dbReference type="ARBA" id="ARBA00023015"/>
    </source>
</evidence>
<organism evidence="6 7">
    <name type="scientific">Mesopusillimonas faecipullorum</name>
    <dbReference type="NCBI Taxonomy" id="2755040"/>
    <lineage>
        <taxon>Bacteria</taxon>
        <taxon>Pseudomonadati</taxon>
        <taxon>Pseudomonadota</taxon>
        <taxon>Betaproteobacteria</taxon>
        <taxon>Burkholderiales</taxon>
        <taxon>Alcaligenaceae</taxon>
        <taxon>Mesopusillimonas</taxon>
    </lineage>
</organism>
<gene>
    <name evidence="6" type="ORF">H0484_06600</name>
</gene>
<evidence type="ECO:0000256" key="2">
    <source>
        <dbReference type="ARBA" id="ARBA00023125"/>
    </source>
</evidence>
<dbReference type="PROSITE" id="PS50949">
    <property type="entry name" value="HTH_GNTR"/>
    <property type="match status" value="1"/>
</dbReference>
<keyword evidence="1" id="KW-0805">Transcription regulation</keyword>
<keyword evidence="4" id="KW-0175">Coiled coil</keyword>
<dbReference type="PANTHER" id="PTHR43537:SF5">
    <property type="entry name" value="UXU OPERON TRANSCRIPTIONAL REGULATOR"/>
    <property type="match status" value="1"/>
</dbReference>
<sequence length="226" mass="25053">MTTRALTPPSLKIGQQHSPLFAVIRDTLRTRILNGEFQPGERLIEDKLSTEMAVSRIPVREALRALAAEGLVTIEPRRGAYVSVLSDEEAYDMAEVRAALEALNAKLAAEKRDANTIEMLKRIIDEGMQAVADNDNPRMMQMNDRFHEALASIGGNAVLADIMRSLRDRTALLFAPSGTRRIQQNWKEHAEILSAVIAGDADRASKLAGQHVRNTAHAYTEAKQER</sequence>
<keyword evidence="2" id="KW-0238">DNA-binding</keyword>
<dbReference type="PRINTS" id="PR00035">
    <property type="entry name" value="HTHGNTR"/>
</dbReference>
<dbReference type="PANTHER" id="PTHR43537">
    <property type="entry name" value="TRANSCRIPTIONAL REGULATOR, GNTR FAMILY"/>
    <property type="match status" value="1"/>
</dbReference>
<feature type="coiled-coil region" evidence="4">
    <location>
        <begin position="93"/>
        <end position="120"/>
    </location>
</feature>
<keyword evidence="3" id="KW-0804">Transcription</keyword>
<feature type="domain" description="HTH gntR-type" evidence="5">
    <location>
        <begin position="18"/>
        <end position="85"/>
    </location>
</feature>
<evidence type="ECO:0000313" key="6">
    <source>
        <dbReference type="EMBL" id="MCB5363415.1"/>
    </source>
</evidence>
<dbReference type="InterPro" id="IPR008920">
    <property type="entry name" value="TF_FadR/GntR_C"/>
</dbReference>
<protein>
    <submittedName>
        <fullName evidence="6">GntR family transcriptional regulator</fullName>
    </submittedName>
</protein>
<dbReference type="InterPro" id="IPR011711">
    <property type="entry name" value="GntR_C"/>
</dbReference>
<evidence type="ECO:0000256" key="3">
    <source>
        <dbReference type="ARBA" id="ARBA00023163"/>
    </source>
</evidence>
<dbReference type="SUPFAM" id="SSF48008">
    <property type="entry name" value="GntR ligand-binding domain-like"/>
    <property type="match status" value="1"/>
</dbReference>
<evidence type="ECO:0000259" key="5">
    <source>
        <dbReference type="PROSITE" id="PS50949"/>
    </source>
</evidence>
<dbReference type="Gene3D" id="1.10.10.10">
    <property type="entry name" value="Winged helix-like DNA-binding domain superfamily/Winged helix DNA-binding domain"/>
    <property type="match status" value="1"/>
</dbReference>
<dbReference type="InterPro" id="IPR036390">
    <property type="entry name" value="WH_DNA-bd_sf"/>
</dbReference>
<dbReference type="InterPro" id="IPR036388">
    <property type="entry name" value="WH-like_DNA-bd_sf"/>
</dbReference>
<dbReference type="EMBL" id="JACDXW010000003">
    <property type="protein sequence ID" value="MCB5363415.1"/>
    <property type="molecule type" value="Genomic_DNA"/>
</dbReference>
<dbReference type="Pfam" id="PF07729">
    <property type="entry name" value="FCD"/>
    <property type="match status" value="1"/>
</dbReference>
<dbReference type="SMART" id="SM00895">
    <property type="entry name" value="FCD"/>
    <property type="match status" value="1"/>
</dbReference>
<dbReference type="Gene3D" id="1.20.120.530">
    <property type="entry name" value="GntR ligand-binding domain-like"/>
    <property type="match status" value="1"/>
</dbReference>
<dbReference type="Proteomes" id="UP000776983">
    <property type="component" value="Unassembled WGS sequence"/>
</dbReference>
<dbReference type="InterPro" id="IPR000524">
    <property type="entry name" value="Tscrpt_reg_HTH_GntR"/>
</dbReference>
<proteinExistence type="predicted"/>
<name>A0ABS8CBK6_9BURK</name>
<evidence type="ECO:0000313" key="7">
    <source>
        <dbReference type="Proteomes" id="UP000776983"/>
    </source>
</evidence>
<dbReference type="Pfam" id="PF00392">
    <property type="entry name" value="GntR"/>
    <property type="match status" value="1"/>
</dbReference>
<dbReference type="RefSeq" id="WP_226953764.1">
    <property type="nucleotide sequence ID" value="NZ_JACDXW010000003.1"/>
</dbReference>
<dbReference type="CDD" id="cd07377">
    <property type="entry name" value="WHTH_GntR"/>
    <property type="match status" value="1"/>
</dbReference>
<comment type="caution">
    <text evidence="6">The sequence shown here is derived from an EMBL/GenBank/DDBJ whole genome shotgun (WGS) entry which is preliminary data.</text>
</comment>
<accession>A0ABS8CBK6</accession>